<keyword evidence="4" id="KW-1185">Reference proteome</keyword>
<protein>
    <recommendedName>
        <fullName evidence="2">Luciferase-like domain-containing protein</fullName>
    </recommendedName>
</protein>
<dbReference type="PANTHER" id="PTHR43244">
    <property type="match status" value="1"/>
</dbReference>
<evidence type="ECO:0000259" key="2">
    <source>
        <dbReference type="Pfam" id="PF00296"/>
    </source>
</evidence>
<dbReference type="SUPFAM" id="SSF51679">
    <property type="entry name" value="Bacterial luciferase-like"/>
    <property type="match status" value="1"/>
</dbReference>
<dbReference type="STRING" id="1048205.AB852_11060"/>
<proteinExistence type="predicted"/>
<dbReference type="GO" id="GO:0016705">
    <property type="term" value="F:oxidoreductase activity, acting on paired donors, with incorporation or reduction of molecular oxygen"/>
    <property type="evidence" value="ECO:0007669"/>
    <property type="project" value="InterPro"/>
</dbReference>
<dbReference type="Gene3D" id="3.20.20.30">
    <property type="entry name" value="Luciferase-like domain"/>
    <property type="match status" value="1"/>
</dbReference>
<feature type="domain" description="Luciferase-like" evidence="2">
    <location>
        <begin position="19"/>
        <end position="228"/>
    </location>
</feature>
<keyword evidence="1" id="KW-0560">Oxidoreductase</keyword>
<dbReference type="InterPro" id="IPR011251">
    <property type="entry name" value="Luciferase-like_dom"/>
</dbReference>
<organism evidence="3 4">
    <name type="scientific">Streptomyces uncialis</name>
    <dbReference type="NCBI Taxonomy" id="1048205"/>
    <lineage>
        <taxon>Bacteria</taxon>
        <taxon>Bacillati</taxon>
        <taxon>Actinomycetota</taxon>
        <taxon>Actinomycetes</taxon>
        <taxon>Kitasatosporales</taxon>
        <taxon>Streptomycetaceae</taxon>
        <taxon>Streptomyces</taxon>
    </lineage>
</organism>
<dbReference type="InterPro" id="IPR036661">
    <property type="entry name" value="Luciferase-like_sf"/>
</dbReference>
<dbReference type="PANTHER" id="PTHR43244:SF1">
    <property type="entry name" value="5,10-METHYLENETETRAHYDROMETHANOPTERIN REDUCTASE"/>
    <property type="match status" value="1"/>
</dbReference>
<dbReference type="Proteomes" id="UP000186455">
    <property type="component" value="Unassembled WGS sequence"/>
</dbReference>
<dbReference type="AlphaFoldDB" id="A0A1Q4VA76"/>
<dbReference type="EMBL" id="LFBV01000002">
    <property type="protein sequence ID" value="OKH94727.1"/>
    <property type="molecule type" value="Genomic_DNA"/>
</dbReference>
<dbReference type="InterPro" id="IPR050564">
    <property type="entry name" value="F420-G6PD/mer"/>
</dbReference>
<dbReference type="CDD" id="cd01097">
    <property type="entry name" value="Tetrahydromethanopterin_reductase"/>
    <property type="match status" value="1"/>
</dbReference>
<evidence type="ECO:0000313" key="3">
    <source>
        <dbReference type="EMBL" id="OKH94727.1"/>
    </source>
</evidence>
<name>A0A1Q4VA76_9ACTN</name>
<evidence type="ECO:0000256" key="1">
    <source>
        <dbReference type="ARBA" id="ARBA00023002"/>
    </source>
</evidence>
<reference evidence="3 4" key="1">
    <citation type="submission" date="2015-06" db="EMBL/GenBank/DDBJ databases">
        <title>Cloning and characterization of the uncialamcin biosynthetic gene cluster.</title>
        <authorList>
            <person name="Yan X."/>
            <person name="Huang T."/>
            <person name="Ge H."/>
            <person name="Shen B."/>
        </authorList>
    </citation>
    <scope>NUCLEOTIDE SEQUENCE [LARGE SCALE GENOMIC DNA]</scope>
    <source>
        <strain evidence="3 4">DCA2648</strain>
    </source>
</reference>
<comment type="caution">
    <text evidence="3">The sequence shown here is derived from an EMBL/GenBank/DDBJ whole genome shotgun (WGS) entry which is preliminary data.</text>
</comment>
<dbReference type="RefSeq" id="WP_073786613.1">
    <property type="nucleotide sequence ID" value="NZ_JBITHB010000002.1"/>
</dbReference>
<gene>
    <name evidence="3" type="ORF">AB852_11060</name>
</gene>
<accession>A0A1Q4VA76</accession>
<evidence type="ECO:0000313" key="4">
    <source>
        <dbReference type="Proteomes" id="UP000186455"/>
    </source>
</evidence>
<sequence>MGIPAGSVGINIDPSAAGSAAALRLARLADDSGLDFAGVQDHLYHPEFLDAWTLVTTLAGATSRLTLLPNVANTVLRLPAPLMKAANTLGHLSGGRVVLGVGAGASAPAIAAYGGPQHTPGQAVSAFEEALTVMRAMSDPARRSVRFDGEHHRVQGARPGPFPERPVPLMVGAYGPRMLRITGRLGDGWLPSNGYAPPERVPGMQRMIDEAAVAAGRDPGAVQRIYNVMGTITAEGAPASDSKGVVGPPGFWVDTLLRYREELGFDSFLFWPVDGDSETQAALFAEHVAPRIRTATPRGPQQS</sequence>
<dbReference type="Pfam" id="PF00296">
    <property type="entry name" value="Bac_luciferase"/>
    <property type="match status" value="1"/>
</dbReference>